<protein>
    <submittedName>
        <fullName evidence="1">Uncharacterized protein</fullName>
    </submittedName>
</protein>
<dbReference type="EMBL" id="JARQZJ010000121">
    <property type="protein sequence ID" value="KAK9887794.1"/>
    <property type="molecule type" value="Genomic_DNA"/>
</dbReference>
<sequence length="106" mass="12572">MKEAVILGYHRCLLGLEYHEEFNKMEDLKIFEEQCNEKLIEFKRVKIANSNVSVYDVLTSSTHKLAKYLTNEEILMSLKNYDTLDCGFSKNVSYNVWKKVLKEWKL</sequence>
<dbReference type="Proteomes" id="UP001431783">
    <property type="component" value="Unassembled WGS sequence"/>
</dbReference>
<dbReference type="AlphaFoldDB" id="A0AAW1UXD3"/>
<organism evidence="1 2">
    <name type="scientific">Henosepilachna vigintioctopunctata</name>
    <dbReference type="NCBI Taxonomy" id="420089"/>
    <lineage>
        <taxon>Eukaryota</taxon>
        <taxon>Metazoa</taxon>
        <taxon>Ecdysozoa</taxon>
        <taxon>Arthropoda</taxon>
        <taxon>Hexapoda</taxon>
        <taxon>Insecta</taxon>
        <taxon>Pterygota</taxon>
        <taxon>Neoptera</taxon>
        <taxon>Endopterygota</taxon>
        <taxon>Coleoptera</taxon>
        <taxon>Polyphaga</taxon>
        <taxon>Cucujiformia</taxon>
        <taxon>Coccinelloidea</taxon>
        <taxon>Coccinellidae</taxon>
        <taxon>Epilachninae</taxon>
        <taxon>Epilachnini</taxon>
        <taxon>Henosepilachna</taxon>
    </lineage>
</organism>
<accession>A0AAW1UXD3</accession>
<evidence type="ECO:0000313" key="2">
    <source>
        <dbReference type="Proteomes" id="UP001431783"/>
    </source>
</evidence>
<comment type="caution">
    <text evidence="1">The sequence shown here is derived from an EMBL/GenBank/DDBJ whole genome shotgun (WGS) entry which is preliminary data.</text>
</comment>
<proteinExistence type="predicted"/>
<evidence type="ECO:0000313" key="1">
    <source>
        <dbReference type="EMBL" id="KAK9887794.1"/>
    </source>
</evidence>
<gene>
    <name evidence="1" type="ORF">WA026_000108</name>
</gene>
<reference evidence="1 2" key="1">
    <citation type="submission" date="2023-03" db="EMBL/GenBank/DDBJ databases">
        <title>Genome insight into feeding habits of ladybird beetles.</title>
        <authorList>
            <person name="Li H.-S."/>
            <person name="Huang Y.-H."/>
            <person name="Pang H."/>
        </authorList>
    </citation>
    <scope>NUCLEOTIDE SEQUENCE [LARGE SCALE GENOMIC DNA]</scope>
    <source>
        <strain evidence="1">SYSU_2023b</strain>
        <tissue evidence="1">Whole body</tissue>
    </source>
</reference>
<keyword evidence="2" id="KW-1185">Reference proteome</keyword>
<name>A0AAW1UXD3_9CUCU</name>